<evidence type="ECO:0000313" key="1">
    <source>
        <dbReference type="EMBL" id="DAE25544.1"/>
    </source>
</evidence>
<proteinExistence type="predicted"/>
<name>A0A8S5R2G5_9VIRU</name>
<reference evidence="1" key="1">
    <citation type="journal article" date="2021" name="Proc. Natl. Acad. Sci. U.S.A.">
        <title>A Catalog of Tens of Thousands of Viruses from Human Metagenomes Reveals Hidden Associations with Chronic Diseases.</title>
        <authorList>
            <person name="Tisza M.J."/>
            <person name="Buck C.B."/>
        </authorList>
    </citation>
    <scope>NUCLEOTIDE SEQUENCE</scope>
    <source>
        <strain evidence="1">CtbkO13</strain>
    </source>
</reference>
<protein>
    <submittedName>
        <fullName evidence="1">Uncharacterized protein</fullName>
    </submittedName>
</protein>
<organism evidence="1">
    <name type="scientific">Microviridae sp. ctbkO13</name>
    <dbReference type="NCBI Taxonomy" id="2825003"/>
    <lineage>
        <taxon>Viruses</taxon>
        <taxon>Monodnaviria</taxon>
        <taxon>Sangervirae</taxon>
        <taxon>Phixviricota</taxon>
        <taxon>Malgrandaviricetes</taxon>
        <taxon>Petitvirales</taxon>
        <taxon>Microviridae</taxon>
    </lineage>
</organism>
<sequence length="79" mass="9268">MDENKKTLFRASIEVRDYSEINKSVLNPENADKIKLNLGIFEKPSQAEKFRKRLAENNVQFTFLLTLTEEVNYEQTTDL</sequence>
<dbReference type="EMBL" id="BK057810">
    <property type="protein sequence ID" value="DAE25544.1"/>
    <property type="molecule type" value="Genomic_DNA"/>
</dbReference>
<accession>A0A8S5R2G5</accession>